<feature type="domain" description="Thioredoxin" evidence="9">
    <location>
        <begin position="130"/>
        <end position="276"/>
    </location>
</feature>
<dbReference type="GO" id="GO:0017004">
    <property type="term" value="P:cytochrome complex assembly"/>
    <property type="evidence" value="ECO:0007669"/>
    <property type="project" value="UniProtKB-KW"/>
</dbReference>
<evidence type="ECO:0000256" key="1">
    <source>
        <dbReference type="ARBA" id="ARBA00004196"/>
    </source>
</evidence>
<dbReference type="Gene3D" id="3.40.30.10">
    <property type="entry name" value="Glutaredoxin"/>
    <property type="match status" value="1"/>
</dbReference>
<keyword evidence="7" id="KW-0812">Transmembrane</keyword>
<evidence type="ECO:0000256" key="4">
    <source>
        <dbReference type="ARBA" id="ARBA00022968"/>
    </source>
</evidence>
<dbReference type="InterPro" id="IPR001623">
    <property type="entry name" value="DnaJ_domain"/>
</dbReference>
<dbReference type="RefSeq" id="WP_097643845.1">
    <property type="nucleotide sequence ID" value="NZ_NQWI01000033.1"/>
</dbReference>
<dbReference type="EMBL" id="NQWI01000033">
    <property type="protein sequence ID" value="PDW03317.1"/>
    <property type="molecule type" value="Genomic_DNA"/>
</dbReference>
<protein>
    <recommendedName>
        <fullName evidence="2">DnaJ homolog subfamily C member 10</fullName>
    </recommendedName>
</protein>
<organism evidence="10 11">
    <name type="scientific">Candidatus Viridilinea mediisalina</name>
    <dbReference type="NCBI Taxonomy" id="2024553"/>
    <lineage>
        <taxon>Bacteria</taxon>
        <taxon>Bacillati</taxon>
        <taxon>Chloroflexota</taxon>
        <taxon>Chloroflexia</taxon>
        <taxon>Chloroflexales</taxon>
        <taxon>Chloroflexineae</taxon>
        <taxon>Oscillochloridaceae</taxon>
        <taxon>Candidatus Viridilinea</taxon>
    </lineage>
</organism>
<dbReference type="GO" id="GO:0016209">
    <property type="term" value="F:antioxidant activity"/>
    <property type="evidence" value="ECO:0007669"/>
    <property type="project" value="InterPro"/>
</dbReference>
<dbReference type="CDD" id="cd02966">
    <property type="entry name" value="TlpA_like_family"/>
    <property type="match status" value="1"/>
</dbReference>
<dbReference type="PRINTS" id="PR00625">
    <property type="entry name" value="JDOMAIN"/>
</dbReference>
<dbReference type="SMART" id="SM00271">
    <property type="entry name" value="DnaJ"/>
    <property type="match status" value="1"/>
</dbReference>
<dbReference type="GO" id="GO:0016491">
    <property type="term" value="F:oxidoreductase activity"/>
    <property type="evidence" value="ECO:0007669"/>
    <property type="project" value="InterPro"/>
</dbReference>
<evidence type="ECO:0000256" key="5">
    <source>
        <dbReference type="ARBA" id="ARBA00023157"/>
    </source>
</evidence>
<dbReference type="Gene3D" id="1.10.287.110">
    <property type="entry name" value="DnaJ domain"/>
    <property type="match status" value="1"/>
</dbReference>
<dbReference type="InterPro" id="IPR017937">
    <property type="entry name" value="Thioredoxin_CS"/>
</dbReference>
<evidence type="ECO:0000256" key="2">
    <source>
        <dbReference type="ARBA" id="ARBA00020920"/>
    </source>
</evidence>
<evidence type="ECO:0000313" key="11">
    <source>
        <dbReference type="Proteomes" id="UP000220527"/>
    </source>
</evidence>
<comment type="subcellular location">
    <subcellularLocation>
        <location evidence="1">Cell envelope</location>
    </subcellularLocation>
</comment>
<dbReference type="Pfam" id="PF00226">
    <property type="entry name" value="DnaJ"/>
    <property type="match status" value="1"/>
</dbReference>
<sequence>MGSYYTLLGVEPDATPDAIAAAYQQQRERYDPARVVDLDPELRATAVERSQALEQAYAILSDPIRRQEYDASLFDAASNGRTPASNPRRGLSSRERTYALVGVVLAFALVATIWVLTGSDSEGVAGQAMPQMNRVAPEFTLQTLDGTPLSLSDFQGQVVLLNFWGTWCEPCKRELPALEQAHQQYHEQGLVVIGVNLTHSERAQGGDAATVQAFLEQFGVTYPNVLDLEGAVTNAYRVFPLPTSFFVDQTGYIRYVHIGELRFQDVEARFLELLRRAHGEADNFDS</sequence>
<dbReference type="InterPro" id="IPR036249">
    <property type="entry name" value="Thioredoxin-like_sf"/>
</dbReference>
<dbReference type="PANTHER" id="PTHR42852">
    <property type="entry name" value="THIOL:DISULFIDE INTERCHANGE PROTEIN DSBE"/>
    <property type="match status" value="1"/>
</dbReference>
<keyword evidence="3" id="KW-0201">Cytochrome c-type biogenesis</keyword>
<dbReference type="SUPFAM" id="SSF52833">
    <property type="entry name" value="Thioredoxin-like"/>
    <property type="match status" value="1"/>
</dbReference>
<keyword evidence="7" id="KW-1133">Transmembrane helix</keyword>
<keyword evidence="11" id="KW-1185">Reference proteome</keyword>
<evidence type="ECO:0000256" key="3">
    <source>
        <dbReference type="ARBA" id="ARBA00022748"/>
    </source>
</evidence>
<evidence type="ECO:0000259" key="8">
    <source>
        <dbReference type="PROSITE" id="PS50076"/>
    </source>
</evidence>
<feature type="transmembrane region" description="Helical" evidence="7">
    <location>
        <begin position="98"/>
        <end position="117"/>
    </location>
</feature>
<dbReference type="CDD" id="cd06257">
    <property type="entry name" value="DnaJ"/>
    <property type="match status" value="1"/>
</dbReference>
<evidence type="ECO:0000256" key="7">
    <source>
        <dbReference type="SAM" id="Phobius"/>
    </source>
</evidence>
<dbReference type="Proteomes" id="UP000220527">
    <property type="component" value="Unassembled WGS sequence"/>
</dbReference>
<keyword evidence="5" id="KW-1015">Disulfide bond</keyword>
<dbReference type="InterPro" id="IPR050553">
    <property type="entry name" value="Thioredoxin_ResA/DsbE_sf"/>
</dbReference>
<dbReference type="PROSITE" id="PS00194">
    <property type="entry name" value="THIOREDOXIN_1"/>
    <property type="match status" value="1"/>
</dbReference>
<dbReference type="InterPro" id="IPR000866">
    <property type="entry name" value="AhpC/TSA"/>
</dbReference>
<dbReference type="PROSITE" id="PS50076">
    <property type="entry name" value="DNAJ_2"/>
    <property type="match status" value="1"/>
</dbReference>
<dbReference type="PANTHER" id="PTHR42852:SF6">
    <property type="entry name" value="THIOL:DISULFIDE INTERCHANGE PROTEIN DSBE"/>
    <property type="match status" value="1"/>
</dbReference>
<evidence type="ECO:0000259" key="9">
    <source>
        <dbReference type="PROSITE" id="PS51352"/>
    </source>
</evidence>
<feature type="domain" description="J" evidence="8">
    <location>
        <begin position="3"/>
        <end position="73"/>
    </location>
</feature>
<evidence type="ECO:0000256" key="6">
    <source>
        <dbReference type="ARBA" id="ARBA00023284"/>
    </source>
</evidence>
<evidence type="ECO:0000313" key="10">
    <source>
        <dbReference type="EMBL" id="PDW03317.1"/>
    </source>
</evidence>
<comment type="caution">
    <text evidence="10">The sequence shown here is derived from an EMBL/GenBank/DDBJ whole genome shotgun (WGS) entry which is preliminary data.</text>
</comment>
<dbReference type="SUPFAM" id="SSF46565">
    <property type="entry name" value="Chaperone J-domain"/>
    <property type="match status" value="1"/>
</dbReference>
<reference evidence="11" key="1">
    <citation type="submission" date="2017-08" db="EMBL/GenBank/DDBJ databases">
        <authorList>
            <person name="Grouzdev D.S."/>
            <person name="Gaisin V.A."/>
            <person name="Rysina M.S."/>
            <person name="Gorlenko V.M."/>
        </authorList>
    </citation>
    <scope>NUCLEOTIDE SEQUENCE [LARGE SCALE GENOMIC DNA]</scope>
    <source>
        <strain evidence="11">Kir15-3F</strain>
    </source>
</reference>
<proteinExistence type="predicted"/>
<dbReference type="GO" id="GO:0030313">
    <property type="term" value="C:cell envelope"/>
    <property type="evidence" value="ECO:0007669"/>
    <property type="project" value="UniProtKB-SubCell"/>
</dbReference>
<dbReference type="PROSITE" id="PS51352">
    <property type="entry name" value="THIOREDOXIN_2"/>
    <property type="match status" value="1"/>
</dbReference>
<accession>A0A2A6RJS2</accession>
<dbReference type="Pfam" id="PF00578">
    <property type="entry name" value="AhpC-TSA"/>
    <property type="match status" value="1"/>
</dbReference>
<dbReference type="OrthoDB" id="25753at2"/>
<keyword evidence="6" id="KW-0676">Redox-active center</keyword>
<dbReference type="InterPro" id="IPR036869">
    <property type="entry name" value="J_dom_sf"/>
</dbReference>
<name>A0A2A6RJS2_9CHLR</name>
<dbReference type="InterPro" id="IPR013766">
    <property type="entry name" value="Thioredoxin_domain"/>
</dbReference>
<gene>
    <name evidence="10" type="ORF">CJ255_09380</name>
</gene>
<keyword evidence="7" id="KW-0472">Membrane</keyword>
<keyword evidence="4" id="KW-0735">Signal-anchor</keyword>
<dbReference type="AlphaFoldDB" id="A0A2A6RJS2"/>